<protein>
    <submittedName>
        <fullName evidence="5">Class I adenylate-forming enzyme family protein</fullName>
    </submittedName>
</protein>
<evidence type="ECO:0000259" key="4">
    <source>
        <dbReference type="Pfam" id="PF13193"/>
    </source>
</evidence>
<dbReference type="InterPro" id="IPR025110">
    <property type="entry name" value="AMP-bd_C"/>
</dbReference>
<evidence type="ECO:0000259" key="3">
    <source>
        <dbReference type="Pfam" id="PF00501"/>
    </source>
</evidence>
<dbReference type="SUPFAM" id="SSF56801">
    <property type="entry name" value="Acetyl-CoA synthetase-like"/>
    <property type="match status" value="1"/>
</dbReference>
<gene>
    <name evidence="5" type="ORF">ACFSJS_26560</name>
</gene>
<dbReference type="InterPro" id="IPR045851">
    <property type="entry name" value="AMP-bd_C_sf"/>
</dbReference>
<keyword evidence="1" id="KW-0436">Ligase</keyword>
<dbReference type="Gene3D" id="3.30.300.30">
    <property type="match status" value="1"/>
</dbReference>
<dbReference type="PANTHER" id="PTHR43352">
    <property type="entry name" value="ACETYL-COA SYNTHETASE"/>
    <property type="match status" value="1"/>
</dbReference>
<feature type="region of interest" description="Disordered" evidence="2">
    <location>
        <begin position="353"/>
        <end position="374"/>
    </location>
</feature>
<dbReference type="PANTHER" id="PTHR43352:SF1">
    <property type="entry name" value="ANTHRANILATE--COA LIGASE"/>
    <property type="match status" value="1"/>
</dbReference>
<dbReference type="EMBL" id="JBHUFU010000027">
    <property type="protein sequence ID" value="MFD1833177.1"/>
    <property type="molecule type" value="Genomic_DNA"/>
</dbReference>
<reference evidence="6" key="1">
    <citation type="journal article" date="2019" name="Int. J. Syst. Evol. Microbiol.">
        <title>The Global Catalogue of Microorganisms (GCM) 10K type strain sequencing project: providing services to taxonomists for standard genome sequencing and annotation.</title>
        <authorList>
            <consortium name="The Broad Institute Genomics Platform"/>
            <consortium name="The Broad Institute Genome Sequencing Center for Infectious Disease"/>
            <person name="Wu L."/>
            <person name="Ma J."/>
        </authorList>
    </citation>
    <scope>NUCLEOTIDE SEQUENCE [LARGE SCALE GENOMIC DNA]</scope>
    <source>
        <strain evidence="6">CGMCC 4.7455</strain>
    </source>
</reference>
<dbReference type="RefSeq" id="WP_380904795.1">
    <property type="nucleotide sequence ID" value="NZ_JBHUFU010000027.1"/>
</dbReference>
<evidence type="ECO:0000256" key="1">
    <source>
        <dbReference type="ARBA" id="ARBA00022598"/>
    </source>
</evidence>
<dbReference type="Gene3D" id="3.40.50.12780">
    <property type="entry name" value="N-terminal domain of ligase-like"/>
    <property type="match status" value="1"/>
</dbReference>
<dbReference type="Pfam" id="PF00501">
    <property type="entry name" value="AMP-binding"/>
    <property type="match status" value="1"/>
</dbReference>
<dbReference type="InterPro" id="IPR042099">
    <property type="entry name" value="ANL_N_sf"/>
</dbReference>
<evidence type="ECO:0000313" key="6">
    <source>
        <dbReference type="Proteomes" id="UP001597365"/>
    </source>
</evidence>
<name>A0ABW4PSC5_9ACTN</name>
<comment type="caution">
    <text evidence="5">The sequence shown here is derived from an EMBL/GenBank/DDBJ whole genome shotgun (WGS) entry which is preliminary data.</text>
</comment>
<accession>A0ABW4PSC5</accession>
<dbReference type="Pfam" id="PF13193">
    <property type="entry name" value="AMP-binding_C"/>
    <property type="match status" value="1"/>
</dbReference>
<sequence length="514" mass="54084">MNATALRSAGTSAAGRVGAPSGNLVELLELTARERGWLERPAYLVGDRAYRFEDVYRGAARAAAGLLERGVRAGDRVLIALPDGIEFVWAFLGALRAGIVAVPVNTMLHPRETARAAGIAEPALVVSAPEAAGDFPFPAVPFEELPADPDGLGADHAPCTAGTAAFAAFTSGTTGGPKLCFHTHGDPPVLDAAAGSAIGVRGDDVSYSVPRMNFAYGLGNSLFFPLLRGGATVLTPQRLSPGESLAVLERHGVSVFYSQPTFLAHLLGHPDAPRVLGGLRRAVVAGEVLPESLERRLREHLGERLVNVYGTTEIGHAVLANVPGEQKEFTLGRALPPYRVRVVDEAGQPVPAGVEGRLEVSGPTIGPGVARGGREPARLAPGEWFTTSDAAVVDAEGYVRVHGRLDDVEIVGGVNVHPAEVEDLLLEHAAVEEAAVCSVRQDTGGTVLRAFVVLRDGVGEEERGAVRDELLAAARTGLTWYKVPKDVVFTTELPRNPTGKLLRRSVRAMASEAA</sequence>
<evidence type="ECO:0000313" key="5">
    <source>
        <dbReference type="EMBL" id="MFD1833177.1"/>
    </source>
</evidence>
<feature type="domain" description="AMP-dependent synthetase/ligase" evidence="3">
    <location>
        <begin position="36"/>
        <end position="368"/>
    </location>
</feature>
<feature type="domain" description="AMP-binding enzyme C-terminal" evidence="4">
    <location>
        <begin position="420"/>
        <end position="500"/>
    </location>
</feature>
<evidence type="ECO:0000256" key="2">
    <source>
        <dbReference type="SAM" id="MobiDB-lite"/>
    </source>
</evidence>
<dbReference type="Proteomes" id="UP001597365">
    <property type="component" value="Unassembled WGS sequence"/>
</dbReference>
<proteinExistence type="predicted"/>
<keyword evidence="6" id="KW-1185">Reference proteome</keyword>
<organism evidence="5 6">
    <name type="scientific">Streptomyces desertarenae</name>
    <dbReference type="NCBI Taxonomy" id="2666184"/>
    <lineage>
        <taxon>Bacteria</taxon>
        <taxon>Bacillati</taxon>
        <taxon>Actinomycetota</taxon>
        <taxon>Actinomycetes</taxon>
        <taxon>Kitasatosporales</taxon>
        <taxon>Streptomycetaceae</taxon>
        <taxon>Streptomyces</taxon>
    </lineage>
</organism>
<dbReference type="InterPro" id="IPR000873">
    <property type="entry name" value="AMP-dep_synth/lig_dom"/>
</dbReference>